<dbReference type="OrthoDB" id="5178565at2"/>
<dbReference type="Proteomes" id="UP000032604">
    <property type="component" value="Chromosome"/>
</dbReference>
<dbReference type="RefSeq" id="WP_045528653.1">
    <property type="nucleotide sequence ID" value="NZ_CP011043.1"/>
</dbReference>
<dbReference type="AlphaFoldDB" id="A0A0D5CJH9"/>
<dbReference type="EMBL" id="CP011043">
    <property type="protein sequence ID" value="AJW79412.1"/>
    <property type="molecule type" value="Genomic_DNA"/>
</dbReference>
<dbReference type="GO" id="GO:0046872">
    <property type="term" value="F:metal ion binding"/>
    <property type="evidence" value="ECO:0007669"/>
    <property type="project" value="InterPro"/>
</dbReference>
<organism evidence="2 3">
    <name type="scientific">Clavibacter michiganensis subsp. insidiosus</name>
    <dbReference type="NCBI Taxonomy" id="33014"/>
    <lineage>
        <taxon>Bacteria</taxon>
        <taxon>Bacillati</taxon>
        <taxon>Actinomycetota</taxon>
        <taxon>Actinomycetes</taxon>
        <taxon>Micrococcales</taxon>
        <taxon>Microbacteriaceae</taxon>
        <taxon>Clavibacter</taxon>
    </lineage>
</organism>
<evidence type="ECO:0000313" key="3">
    <source>
        <dbReference type="Proteomes" id="UP000032604"/>
    </source>
</evidence>
<dbReference type="NCBIfam" id="TIGR03083">
    <property type="entry name" value="maleylpyruvate isomerase family mycothiol-dependent enzyme"/>
    <property type="match status" value="1"/>
</dbReference>
<reference evidence="2 3" key="1">
    <citation type="journal article" date="2015" name="Genome Announc.">
        <title>Complete Genome Sequence of Clavibacter michiganensis subsp. insidiosus R1-1 Using PacBio Single-Molecule Real-Time Technology.</title>
        <authorList>
            <person name="Lu Y."/>
            <person name="Samac D.A."/>
            <person name="Glazebrook J."/>
            <person name="Ishimaru C.A."/>
        </authorList>
    </citation>
    <scope>NUCLEOTIDE SEQUENCE [LARGE SCALE GENOMIC DNA]</scope>
    <source>
        <strain evidence="2 3">R1-1</strain>
    </source>
</reference>
<evidence type="ECO:0000259" key="1">
    <source>
        <dbReference type="Pfam" id="PF11716"/>
    </source>
</evidence>
<dbReference type="HOGENOM" id="CLU_094601_0_0_11"/>
<sequence>MSEISRHLPLSQRASQPEAKVTGVWSDEIADVLDRTADLLASLDADGWEAASMCDGWTVRDVAGHIVWRVGASNAAMVRTAVGSMRRRPHLNPMHVMDDLSADEAARSPEDLVARIRAIAAEKRAGKGRKRLPELLEVVVHAFDIAHALKADLRLDDRATGAVAVARAAIAPAQIRGVLRARTLRASDAGWSVGHGPAIEATASTLIMYLFGRTPRPQGAATGTPEDGTAGEA</sequence>
<gene>
    <name evidence="2" type="ORF">VO01_09950</name>
</gene>
<proteinExistence type="predicted"/>
<dbReference type="Pfam" id="PF11716">
    <property type="entry name" value="MDMPI_N"/>
    <property type="match status" value="1"/>
</dbReference>
<feature type="domain" description="Mycothiol-dependent maleylpyruvate isomerase metal-binding" evidence="1">
    <location>
        <begin position="31"/>
        <end position="122"/>
    </location>
</feature>
<dbReference type="SUPFAM" id="SSF109854">
    <property type="entry name" value="DinB/YfiT-like putative metalloenzymes"/>
    <property type="match status" value="1"/>
</dbReference>
<accession>A0A0D5CJH9</accession>
<dbReference type="InterPro" id="IPR017517">
    <property type="entry name" value="Maleyloyr_isom"/>
</dbReference>
<dbReference type="KEGG" id="cmh:VO01_09950"/>
<dbReference type="InterPro" id="IPR034660">
    <property type="entry name" value="DinB/YfiT-like"/>
</dbReference>
<evidence type="ECO:0000313" key="2">
    <source>
        <dbReference type="EMBL" id="AJW79412.1"/>
    </source>
</evidence>
<protein>
    <recommendedName>
        <fullName evidence="1">Mycothiol-dependent maleylpyruvate isomerase metal-binding domain-containing protein</fullName>
    </recommendedName>
</protein>
<dbReference type="Gene3D" id="1.20.120.450">
    <property type="entry name" value="dinb family like domain"/>
    <property type="match status" value="1"/>
</dbReference>
<dbReference type="InterPro" id="IPR024344">
    <property type="entry name" value="MDMPI_metal-binding"/>
</dbReference>
<name>A0A0D5CJH9_9MICO</name>
<dbReference type="PATRIC" id="fig|33014.5.peg.2059"/>